<proteinExistence type="inferred from homology"/>
<evidence type="ECO:0000259" key="3">
    <source>
        <dbReference type="SMART" id="SM00047"/>
    </source>
</evidence>
<dbReference type="SMART" id="SM00047">
    <property type="entry name" value="LYZ2"/>
    <property type="match status" value="1"/>
</dbReference>
<dbReference type="Proteomes" id="UP000292886">
    <property type="component" value="Chromosome"/>
</dbReference>
<reference evidence="5" key="1">
    <citation type="submission" date="2019-03" db="EMBL/GenBank/DDBJ databases">
        <title>Weissella sp. 26KH-42 Genome sequencing.</title>
        <authorList>
            <person name="Heo J."/>
            <person name="Kim S.-J."/>
            <person name="Kim J.-S."/>
            <person name="Hong S.-B."/>
            <person name="Kwon S.-W."/>
        </authorList>
    </citation>
    <scope>NUCLEOTIDE SEQUENCE [LARGE SCALE GENOMIC DNA]</scope>
    <source>
        <strain evidence="5">26KH-42</strain>
    </source>
</reference>
<dbReference type="PANTHER" id="PTHR33308">
    <property type="entry name" value="PEPTIDOGLYCAN HYDROLASE FLGJ"/>
    <property type="match status" value="1"/>
</dbReference>
<dbReference type="InterPro" id="IPR002901">
    <property type="entry name" value="MGlyc_endo_b_GlcNAc-like_dom"/>
</dbReference>
<evidence type="ECO:0000313" key="5">
    <source>
        <dbReference type="Proteomes" id="UP000292886"/>
    </source>
</evidence>
<dbReference type="GO" id="GO:0004040">
    <property type="term" value="F:amidase activity"/>
    <property type="evidence" value="ECO:0007669"/>
    <property type="project" value="InterPro"/>
</dbReference>
<accession>A0A4P6YWK0</accession>
<feature type="domain" description="Mannosyl-glycoprotein endo-beta-N-acetylglucosamidase-like" evidence="3">
    <location>
        <begin position="364"/>
        <end position="507"/>
    </location>
</feature>
<evidence type="ECO:0000256" key="1">
    <source>
        <dbReference type="ARBA" id="ARBA00010266"/>
    </source>
</evidence>
<dbReference type="PANTHER" id="PTHR33308:SF9">
    <property type="entry name" value="PEPTIDOGLYCAN HYDROLASE FLGJ"/>
    <property type="match status" value="1"/>
</dbReference>
<dbReference type="KEGG" id="wei:EQG49_12260"/>
<dbReference type="AlphaFoldDB" id="A0A4P6YWK0"/>
<keyword evidence="2" id="KW-0378">Hydrolase</keyword>
<gene>
    <name evidence="4" type="ORF">EQG49_12260</name>
</gene>
<keyword evidence="5" id="KW-1185">Reference proteome</keyword>
<dbReference type="OrthoDB" id="2155627at2"/>
<sequence>MADIVWKRKNMNWKKIALSATVVLGIGGFGMEATHAATVGISTIQPRHEITSPQQVATDNPVVTKHQSNDIIQKKRLLTSTVRTFASLQAVIDDYTARQISLPVENGAFAATAKVKTPKQPKRLPKGLNAADIILYNQKDIKKVNLKNVRVVEKALVGDQVYLLLKTGKTELGWIDAHLFSTEDYQKYQAKKIAAHKKAVAAFKIETTKKVDITAIPHRSGNVKPMNVAKTHAQAPMVVKFTQQVKLHNGQTMYLANDNKYYRDDFDDVSDAYIELTGHGLVVLQGDEKIKPLDTDADLTNVHIGLQDDGQLYAHDKNQDQSVGSIATVAKKLAWPVEQLEQLNQNVKANYGQTGYILQFAKSDYKTPGSIDNATTQALLNELVGMVPVIKANHLTPSVLIAQALLESSGGNSGLAQKDANLFGIKGKYAGHGAKWQTKEFRKNVEVEVKPSEKVMKAYENALGKHNLAVQNYQKAAKLVQKAKKPEKQKAAEKVAKAAAKLVNKYPKPDKPKSHKEKQSKLFTEDAIFRTYPSFRESILDYIQLITTNAGYAGAVDAKNADAAIKGIQAGGYATSPTYRENINNVIDKYDLTVLDK</sequence>
<dbReference type="Gene3D" id="1.10.530.10">
    <property type="match status" value="2"/>
</dbReference>
<evidence type="ECO:0000256" key="2">
    <source>
        <dbReference type="ARBA" id="ARBA00022801"/>
    </source>
</evidence>
<evidence type="ECO:0000313" key="4">
    <source>
        <dbReference type="EMBL" id="QBO37171.1"/>
    </source>
</evidence>
<organism evidence="4 5">
    <name type="scientific">Periweissella cryptocerci</name>
    <dbReference type="NCBI Taxonomy" id="2506420"/>
    <lineage>
        <taxon>Bacteria</taxon>
        <taxon>Bacillati</taxon>
        <taxon>Bacillota</taxon>
        <taxon>Bacilli</taxon>
        <taxon>Lactobacillales</taxon>
        <taxon>Lactobacillaceae</taxon>
        <taxon>Periweissella</taxon>
    </lineage>
</organism>
<dbReference type="Pfam" id="PF01832">
    <property type="entry name" value="Glucosaminidase"/>
    <property type="match status" value="2"/>
</dbReference>
<protein>
    <recommendedName>
        <fullName evidence="3">Mannosyl-glycoprotein endo-beta-N-acetylglucosamidase-like domain-containing protein</fullName>
    </recommendedName>
</protein>
<dbReference type="EMBL" id="CP037940">
    <property type="protein sequence ID" value="QBO37171.1"/>
    <property type="molecule type" value="Genomic_DNA"/>
</dbReference>
<name>A0A4P6YWK0_9LACO</name>
<comment type="similarity">
    <text evidence="1">Belongs to the glycosyl hydrolase 73 family.</text>
</comment>
<dbReference type="InterPro" id="IPR051056">
    <property type="entry name" value="Glycosyl_Hydrolase_73"/>
</dbReference>